<dbReference type="NCBIfam" id="NF040861">
    <property type="entry name" value="pufA_517_ASD"/>
    <property type="match status" value="1"/>
</dbReference>
<protein>
    <recommendedName>
        <fullName evidence="16">Antenna complex alpha/beta subunit domain-containing protein</fullName>
    </recommendedName>
</protein>
<evidence type="ECO:0000256" key="11">
    <source>
        <dbReference type="ARBA" id="ARBA00022991"/>
    </source>
</evidence>
<proteinExistence type="predicted"/>
<name>H8Z3Z5_9GAMM</name>
<dbReference type="GO" id="GO:0019684">
    <property type="term" value="P:photosynthesis, light reaction"/>
    <property type="evidence" value="ECO:0007669"/>
    <property type="project" value="InterPro"/>
</dbReference>
<feature type="compositionally biased region" description="Basic and acidic residues" evidence="14">
    <location>
        <begin position="57"/>
        <end position="68"/>
    </location>
</feature>
<keyword evidence="13" id="KW-0437">Light-harvesting polypeptide</keyword>
<dbReference type="InterPro" id="IPR000066">
    <property type="entry name" value="Antenna_a/b"/>
</dbReference>
<evidence type="ECO:0000256" key="8">
    <source>
        <dbReference type="ARBA" id="ARBA00022842"/>
    </source>
</evidence>
<dbReference type="GO" id="GO:0042314">
    <property type="term" value="F:bacteriochlorophyll binding"/>
    <property type="evidence" value="ECO:0007669"/>
    <property type="project" value="UniProtKB-KW"/>
</dbReference>
<reference evidence="17 18" key="2">
    <citation type="submission" date="2011-11" db="EMBL/GenBank/DDBJ databases">
        <authorList>
            <consortium name="US DOE Joint Genome Institute"/>
            <person name="Lucas S."/>
            <person name="Han J."/>
            <person name="Lapidus A."/>
            <person name="Cheng J.-F."/>
            <person name="Goodwin L."/>
            <person name="Pitluck S."/>
            <person name="Peters L."/>
            <person name="Ovchinnikova G."/>
            <person name="Zhang X."/>
            <person name="Detter J.C."/>
            <person name="Han C."/>
            <person name="Tapia R."/>
            <person name="Land M."/>
            <person name="Hauser L."/>
            <person name="Kyrpides N."/>
            <person name="Ivanova N."/>
            <person name="Pagani I."/>
            <person name="Vogl K."/>
            <person name="Liu Z."/>
            <person name="Overmann J."/>
            <person name="Frigaard N.-U."/>
            <person name="Bryant D."/>
            <person name="Woyke T."/>
        </authorList>
    </citation>
    <scope>NUCLEOTIDE SEQUENCE [LARGE SCALE GENOMIC DNA]</scope>
    <source>
        <strain evidence="17 18">970</strain>
    </source>
</reference>
<evidence type="ECO:0000259" key="16">
    <source>
        <dbReference type="Pfam" id="PF00556"/>
    </source>
</evidence>
<keyword evidence="7" id="KW-0479">Metal-binding</keyword>
<evidence type="ECO:0000256" key="9">
    <source>
        <dbReference type="ARBA" id="ARBA00022956"/>
    </source>
</evidence>
<keyword evidence="3" id="KW-1003">Cell membrane</keyword>
<dbReference type="InterPro" id="IPR018332">
    <property type="entry name" value="Antenna_alpha"/>
</dbReference>
<dbReference type="AlphaFoldDB" id="H8Z3Z5"/>
<dbReference type="OrthoDB" id="8564165at2"/>
<dbReference type="GO" id="GO:0005886">
    <property type="term" value="C:plasma membrane"/>
    <property type="evidence" value="ECO:0007669"/>
    <property type="project" value="UniProtKB-SubCell"/>
</dbReference>
<evidence type="ECO:0000256" key="4">
    <source>
        <dbReference type="ARBA" id="ARBA00022494"/>
    </source>
</evidence>
<keyword evidence="6 15" id="KW-0812">Transmembrane</keyword>
<evidence type="ECO:0000256" key="5">
    <source>
        <dbReference type="ARBA" id="ARBA00022549"/>
    </source>
</evidence>
<gene>
    <name evidence="17" type="ORF">Thi970DRAFT_03677</name>
</gene>
<reference evidence="18" key="1">
    <citation type="submission" date="2011-06" db="EMBL/GenBank/DDBJ databases">
        <authorList>
            <consortium name="US DOE Joint Genome Institute (JGI-PGF)"/>
            <person name="Lucas S."/>
            <person name="Han J."/>
            <person name="Lapidus A."/>
            <person name="Cheng J.-F."/>
            <person name="Goodwin L."/>
            <person name="Pitluck S."/>
            <person name="Peters L."/>
            <person name="Land M.L."/>
            <person name="Hauser L."/>
            <person name="Vogl K."/>
            <person name="Liu Z."/>
            <person name="Overmann J."/>
            <person name="Frigaard N.-U."/>
            <person name="Bryant D.A."/>
            <person name="Woyke T.J."/>
        </authorList>
    </citation>
    <scope>NUCLEOTIDE SEQUENCE [LARGE SCALE GENOMIC DNA]</scope>
    <source>
        <strain evidence="18">970</strain>
    </source>
</reference>
<evidence type="ECO:0000256" key="6">
    <source>
        <dbReference type="ARBA" id="ARBA00022692"/>
    </source>
</evidence>
<evidence type="ECO:0000256" key="14">
    <source>
        <dbReference type="SAM" id="MobiDB-lite"/>
    </source>
</evidence>
<keyword evidence="18" id="KW-1185">Reference proteome</keyword>
<evidence type="ECO:0000256" key="3">
    <source>
        <dbReference type="ARBA" id="ARBA00022475"/>
    </source>
</evidence>
<evidence type="ECO:0000256" key="15">
    <source>
        <dbReference type="SAM" id="Phobius"/>
    </source>
</evidence>
<evidence type="ECO:0000313" key="17">
    <source>
        <dbReference type="EMBL" id="EIC20064.1"/>
    </source>
</evidence>
<feature type="domain" description="Antenna complex alpha/beta subunit" evidence="16">
    <location>
        <begin position="1"/>
        <end position="39"/>
    </location>
</feature>
<keyword evidence="4" id="KW-0148">Chlorophyll</keyword>
<evidence type="ECO:0000256" key="7">
    <source>
        <dbReference type="ARBA" id="ARBA00022723"/>
    </source>
</evidence>
<keyword evidence="10 15" id="KW-1133">Transmembrane helix</keyword>
<feature type="region of interest" description="Disordered" evidence="14">
    <location>
        <begin position="41"/>
        <end position="68"/>
    </location>
</feature>
<evidence type="ECO:0000313" key="18">
    <source>
        <dbReference type="Proteomes" id="UP000002964"/>
    </source>
</evidence>
<dbReference type="Proteomes" id="UP000002964">
    <property type="component" value="Unassembled WGS sequence"/>
</dbReference>
<dbReference type="HOGENOM" id="CLU_2792738_0_0_6"/>
<dbReference type="Gene3D" id="4.10.220.20">
    <property type="entry name" value="Light-harvesting complex"/>
    <property type="match status" value="1"/>
</dbReference>
<feature type="transmembrane region" description="Helical" evidence="15">
    <location>
        <begin position="12"/>
        <end position="32"/>
    </location>
</feature>
<accession>H8Z3Z5</accession>
<evidence type="ECO:0000256" key="1">
    <source>
        <dbReference type="ARBA" id="ARBA00002455"/>
    </source>
</evidence>
<dbReference type="GO" id="GO:0046872">
    <property type="term" value="F:metal ion binding"/>
    <property type="evidence" value="ECO:0007669"/>
    <property type="project" value="UniProtKB-KW"/>
</dbReference>
<keyword evidence="11" id="KW-0157">Chromophore</keyword>
<keyword evidence="9" id="KW-0076">Bacteriochlorophyll</keyword>
<dbReference type="GO" id="GO:0030077">
    <property type="term" value="C:plasma membrane light-harvesting complex"/>
    <property type="evidence" value="ECO:0007669"/>
    <property type="project" value="InterPro"/>
</dbReference>
<evidence type="ECO:0000256" key="13">
    <source>
        <dbReference type="ARBA" id="ARBA00023243"/>
    </source>
</evidence>
<comment type="function">
    <text evidence="1">Antenna complexes are light-harvesting systems, which transfer the excitation energy to the reaction centers.</text>
</comment>
<dbReference type="Pfam" id="PF00556">
    <property type="entry name" value="LHC"/>
    <property type="match status" value="1"/>
</dbReference>
<organism evidence="17 18">
    <name type="scientific">Thiorhodovibrio frisius</name>
    <dbReference type="NCBI Taxonomy" id="631362"/>
    <lineage>
        <taxon>Bacteria</taxon>
        <taxon>Pseudomonadati</taxon>
        <taxon>Pseudomonadota</taxon>
        <taxon>Gammaproteobacteria</taxon>
        <taxon>Chromatiales</taxon>
        <taxon>Chromatiaceae</taxon>
        <taxon>Thiorhodovibrio</taxon>
    </lineage>
</organism>
<dbReference type="InterPro" id="IPR035889">
    <property type="entry name" value="Light-harvesting_complex"/>
</dbReference>
<comment type="subcellular location">
    <subcellularLocation>
        <location evidence="2">Cell membrane</location>
    </subcellularLocation>
</comment>
<evidence type="ECO:0000256" key="10">
    <source>
        <dbReference type="ARBA" id="ARBA00022989"/>
    </source>
</evidence>
<dbReference type="SUPFAM" id="SSF56918">
    <property type="entry name" value="Light-harvesting complex subunits"/>
    <property type="match status" value="1"/>
</dbReference>
<evidence type="ECO:0000256" key="2">
    <source>
        <dbReference type="ARBA" id="ARBA00004236"/>
    </source>
</evidence>
<keyword evidence="12 15" id="KW-0472">Membrane</keyword>
<dbReference type="EMBL" id="JH603170">
    <property type="protein sequence ID" value="EIC20064.1"/>
    <property type="molecule type" value="Genomic_DNA"/>
</dbReference>
<keyword evidence="8" id="KW-0460">Magnesium</keyword>
<evidence type="ECO:0000256" key="12">
    <source>
        <dbReference type="ARBA" id="ARBA00023136"/>
    </source>
</evidence>
<dbReference type="RefSeq" id="WP_009150467.1">
    <property type="nucleotide sequence ID" value="NZ_JH603170.1"/>
</dbReference>
<dbReference type="STRING" id="631362.Thi970DRAFT_03677"/>
<keyword evidence="5" id="KW-0042">Antenna complex</keyword>
<sequence>MHKVWKMIDPGRVVLTIFGFQAMLGLLVHSIVLGADPNWPDDGSAPISSPSEMLSELDPKNQSERLAR</sequence>